<dbReference type="EMBL" id="CAXAMN010010002">
    <property type="protein sequence ID" value="CAK9030539.1"/>
    <property type="molecule type" value="Genomic_DNA"/>
</dbReference>
<gene>
    <name evidence="3" type="ORF">CCMP2556_LOCUS17909</name>
</gene>
<proteinExistence type="predicted"/>
<evidence type="ECO:0000313" key="3">
    <source>
        <dbReference type="EMBL" id="CAK9030539.1"/>
    </source>
</evidence>
<name>A0ABP0KUI0_9DINO</name>
<evidence type="ECO:0000313" key="4">
    <source>
        <dbReference type="Proteomes" id="UP001642484"/>
    </source>
</evidence>
<keyword evidence="2" id="KW-0472">Membrane</keyword>
<keyword evidence="4" id="KW-1185">Reference proteome</keyword>
<protein>
    <submittedName>
        <fullName evidence="3">Uncharacterized protein</fullName>
    </submittedName>
</protein>
<sequence length="256" mass="28703">MRFYVLHFEIGIREGQWGATGSLEDAETVTDELGMSEKDRQEKEEWREKRRKGREDAIERMKMKERDAKKEKERRELEKFKEDNPQAYEDMLAQKREDERQAAEQKKRERLLQAAWERKRRIEAGEDPDEDTRQAPSSAKGKKGKASGSWYSTIAALIIMAVVGGIGYIVATGTGAKGGSGSGRSKGKKKTLWRQSRGAGPLGEFAREQVNYGQLSMPAGVQNDGFAGASGAHALAKWVLKSDSFHPRVYVGPLLV</sequence>
<feature type="region of interest" description="Disordered" evidence="1">
    <location>
        <begin position="119"/>
        <end position="146"/>
    </location>
</feature>
<evidence type="ECO:0000256" key="1">
    <source>
        <dbReference type="SAM" id="MobiDB-lite"/>
    </source>
</evidence>
<reference evidence="3 4" key="1">
    <citation type="submission" date="2024-02" db="EMBL/GenBank/DDBJ databases">
        <authorList>
            <person name="Chen Y."/>
            <person name="Shah S."/>
            <person name="Dougan E. K."/>
            <person name="Thang M."/>
            <person name="Chan C."/>
        </authorList>
    </citation>
    <scope>NUCLEOTIDE SEQUENCE [LARGE SCALE GENOMIC DNA]</scope>
</reference>
<feature type="region of interest" description="Disordered" evidence="1">
    <location>
        <begin position="28"/>
        <end position="86"/>
    </location>
</feature>
<feature type="compositionally biased region" description="Gly residues" evidence="1">
    <location>
        <begin position="175"/>
        <end position="184"/>
    </location>
</feature>
<feature type="transmembrane region" description="Helical" evidence="2">
    <location>
        <begin position="150"/>
        <end position="171"/>
    </location>
</feature>
<keyword evidence="2" id="KW-1133">Transmembrane helix</keyword>
<keyword evidence="2" id="KW-0812">Transmembrane</keyword>
<comment type="caution">
    <text evidence="3">The sequence shown here is derived from an EMBL/GenBank/DDBJ whole genome shotgun (WGS) entry which is preliminary data.</text>
</comment>
<organism evidence="3 4">
    <name type="scientific">Durusdinium trenchii</name>
    <dbReference type="NCBI Taxonomy" id="1381693"/>
    <lineage>
        <taxon>Eukaryota</taxon>
        <taxon>Sar</taxon>
        <taxon>Alveolata</taxon>
        <taxon>Dinophyceae</taxon>
        <taxon>Suessiales</taxon>
        <taxon>Symbiodiniaceae</taxon>
        <taxon>Durusdinium</taxon>
    </lineage>
</organism>
<feature type="region of interest" description="Disordered" evidence="1">
    <location>
        <begin position="174"/>
        <end position="198"/>
    </location>
</feature>
<accession>A0ABP0KUI0</accession>
<evidence type="ECO:0000256" key="2">
    <source>
        <dbReference type="SAM" id="Phobius"/>
    </source>
</evidence>
<dbReference type="Proteomes" id="UP001642484">
    <property type="component" value="Unassembled WGS sequence"/>
</dbReference>
<feature type="compositionally biased region" description="Basic and acidic residues" evidence="1">
    <location>
        <begin position="35"/>
        <end position="84"/>
    </location>
</feature>